<dbReference type="RefSeq" id="WP_089226014.1">
    <property type="nucleotide sequence ID" value="NZ_FZOF01000013.1"/>
</dbReference>
<dbReference type="SUPFAM" id="SSF51182">
    <property type="entry name" value="RmlC-like cupins"/>
    <property type="match status" value="1"/>
</dbReference>
<evidence type="ECO:0000313" key="1">
    <source>
        <dbReference type="EMBL" id="SNT05628.1"/>
    </source>
</evidence>
<dbReference type="Gene3D" id="2.60.120.10">
    <property type="entry name" value="Jelly Rolls"/>
    <property type="match status" value="1"/>
</dbReference>
<dbReference type="AlphaFoldDB" id="A0A239JJN9"/>
<proteinExistence type="predicted"/>
<keyword evidence="2" id="KW-1185">Reference proteome</keyword>
<accession>A0A239JJN9</accession>
<organism evidence="1 2">
    <name type="scientific">Actinacidiphila glaucinigra</name>
    <dbReference type="NCBI Taxonomy" id="235986"/>
    <lineage>
        <taxon>Bacteria</taxon>
        <taxon>Bacillati</taxon>
        <taxon>Actinomycetota</taxon>
        <taxon>Actinomycetes</taxon>
        <taxon>Kitasatosporales</taxon>
        <taxon>Streptomycetaceae</taxon>
        <taxon>Actinacidiphila</taxon>
    </lineage>
</organism>
<dbReference type="Proteomes" id="UP000198280">
    <property type="component" value="Unassembled WGS sequence"/>
</dbReference>
<protein>
    <recommendedName>
        <fullName evidence="3">Cupin domain-containing protein</fullName>
    </recommendedName>
</protein>
<dbReference type="EMBL" id="FZOF01000013">
    <property type="protein sequence ID" value="SNT05628.1"/>
    <property type="molecule type" value="Genomic_DNA"/>
</dbReference>
<evidence type="ECO:0008006" key="3">
    <source>
        <dbReference type="Google" id="ProtNLM"/>
    </source>
</evidence>
<dbReference type="InterPro" id="IPR011051">
    <property type="entry name" value="RmlC_Cupin_sf"/>
</dbReference>
<dbReference type="CDD" id="cd06989">
    <property type="entry name" value="cupin_DRT102"/>
    <property type="match status" value="1"/>
</dbReference>
<gene>
    <name evidence="1" type="ORF">SAMN05216252_11354</name>
</gene>
<reference evidence="1 2" key="1">
    <citation type="submission" date="2017-06" db="EMBL/GenBank/DDBJ databases">
        <authorList>
            <person name="Kim H.J."/>
            <person name="Triplett B.A."/>
        </authorList>
    </citation>
    <scope>NUCLEOTIDE SEQUENCE [LARGE SCALE GENOMIC DNA]</scope>
    <source>
        <strain evidence="1 2">CGMCC 4.1858</strain>
    </source>
</reference>
<sequence>MPTHQPGQEVFRSVLPQDLDWQPFPAFPPTARLAVVVGNPSEPAPYVVRVKLPSGERLMPHRHTEDRVYVVVSGVFYIGLGDTFDEEKLRAYPPGAVIVLPGGTPHFHWAKSGQYVTQVTAIGPISLEYVDPADDPRAA</sequence>
<name>A0A239JJN9_9ACTN</name>
<dbReference type="InterPro" id="IPR014710">
    <property type="entry name" value="RmlC-like_jellyroll"/>
</dbReference>
<evidence type="ECO:0000313" key="2">
    <source>
        <dbReference type="Proteomes" id="UP000198280"/>
    </source>
</evidence>
<dbReference type="OrthoDB" id="9798709at2"/>